<name>A0A9I9EGH4_CUCME</name>
<organism evidence="2">
    <name type="scientific">Cucumis melo</name>
    <name type="common">Muskmelon</name>
    <dbReference type="NCBI Taxonomy" id="3656"/>
    <lineage>
        <taxon>Eukaryota</taxon>
        <taxon>Viridiplantae</taxon>
        <taxon>Streptophyta</taxon>
        <taxon>Embryophyta</taxon>
        <taxon>Tracheophyta</taxon>
        <taxon>Spermatophyta</taxon>
        <taxon>Magnoliopsida</taxon>
        <taxon>eudicotyledons</taxon>
        <taxon>Gunneridae</taxon>
        <taxon>Pentapetalae</taxon>
        <taxon>rosids</taxon>
        <taxon>fabids</taxon>
        <taxon>Cucurbitales</taxon>
        <taxon>Cucurbitaceae</taxon>
        <taxon>Benincaseae</taxon>
        <taxon>Cucumis</taxon>
    </lineage>
</organism>
<sequence>MYFALDIIIPFKSIFLSLDQIWLFARLEQCSLVVPSSMISFGYLFLKKVFNESVMIVVALSNFQVGNFQFLVTAGKSTYAMMKMWIESASSLIRFVISIFVCKVLSSILISRLVMSIVAFDYQKNKELDVLLLDLFVYNIYSLDILMKKHELAMARLCLEQGCKGRQDWRLGPDNSNPKSNLYFDSDSVLHVLSRKPSVIGLILPPIAKLRTMVVFYSMIAFAETYVPNKLRRGKSLGPANIAILFVLLMIRNCRDDICVLLPLGGYYRRIENSVIITFPAIGLFTSTGSVYALKRWEKHPYRSDKSSKVIFYISIFGLKSGFETI</sequence>
<reference evidence="2" key="1">
    <citation type="submission" date="2023-03" db="UniProtKB">
        <authorList>
            <consortium name="EnsemblPlants"/>
        </authorList>
    </citation>
    <scope>IDENTIFICATION</scope>
</reference>
<keyword evidence="1" id="KW-0472">Membrane</keyword>
<dbReference type="EnsemblPlants" id="MELO3C033418.2.1">
    <property type="protein sequence ID" value="MELO3C033418.2.1"/>
    <property type="gene ID" value="MELO3C033418.2"/>
</dbReference>
<dbReference type="AlphaFoldDB" id="A0A9I9EGH4"/>
<evidence type="ECO:0000313" key="2">
    <source>
        <dbReference type="EnsemblPlants" id="MELO3C033418.2.1"/>
    </source>
</evidence>
<accession>A0A9I9EGH4</accession>
<feature type="transmembrane region" description="Helical" evidence="1">
    <location>
        <begin position="92"/>
        <end position="110"/>
    </location>
</feature>
<feature type="transmembrane region" description="Helical" evidence="1">
    <location>
        <begin position="21"/>
        <end position="46"/>
    </location>
</feature>
<evidence type="ECO:0000256" key="1">
    <source>
        <dbReference type="SAM" id="Phobius"/>
    </source>
</evidence>
<keyword evidence="1" id="KW-0812">Transmembrane</keyword>
<protein>
    <submittedName>
        <fullName evidence="2">Uncharacterized protein</fullName>
    </submittedName>
</protein>
<feature type="transmembrane region" description="Helical" evidence="1">
    <location>
        <begin position="236"/>
        <end position="253"/>
    </location>
</feature>
<dbReference type="Gramene" id="MELO3C033418.2.1">
    <property type="protein sequence ID" value="MELO3C033418.2.1"/>
    <property type="gene ID" value="MELO3C033418.2"/>
</dbReference>
<feature type="transmembrane region" description="Helical" evidence="1">
    <location>
        <begin position="52"/>
        <end position="72"/>
    </location>
</feature>
<proteinExistence type="predicted"/>
<keyword evidence="1" id="KW-1133">Transmembrane helix</keyword>
<feature type="transmembrane region" description="Helical" evidence="1">
    <location>
        <begin position="273"/>
        <end position="294"/>
    </location>
</feature>